<dbReference type="FunFam" id="3.30.160.60:FF:000446">
    <property type="entry name" value="Zinc finger protein"/>
    <property type="match status" value="1"/>
</dbReference>
<sequence length="758" mass="85123">MGEINVSVRILKGKAPILFSWVNSSTNAIEGCLVTCPCQGYDLQEKPKDRNAFDMELGKAMGNASILSLSCGIHFTSVVDRLQFQELEDMESDEVLAKAKRRRKRNLKVKVEKKVKANEKEQSFVGEGGAKSPAVEEKTNEDGGVQGESNVDSSLVAGGVDEREDETEPVDEALDVSESDELEEARTIAATDESEVLQSVSEKMIKSSKFKDYNHLQSDSSTGEPSSQMSGSQSEVIAEGPRTSSVKQESVLDQFQTVFQSDEVQHIANTVEVAVEENQGGRMGISQTSHPTGVISTNHSTLSTTLTVPVTLRDGEETTYLNMEGIKVIQTPSADGVMVSQGSGENYITMFTDQQTGTLSAEQEQVLLKTLEGILNANSSGEGNFQEPTHLVTEGRPGPAEMDDYTIKVIQGEVCGPLKKADQARMDKYLEFKEHKDAEFTRKYHKYQNTKGARFVLCELCGAPLTNKNIKLHMAAMHQAPEERTRNFECNICGKSFLYQNNLKRHLDTHLRKRYKCQYCEKSYSQDHSRKLHEKEHFGEVKKTLRNPFATLEEKNETGKPSTLKPNVFVTCEICKKNLRPTSLKGHMSTHKNDYFTCEICGKVLRVSGKREHMIRHSGVKNFQCVVCEKKFASKGSLEAHIRVHTQERPYRCKFCSECFRTSHTRNTHQRIHTGEKPYHCDRCDKSWRDRTTYWGHMKKHHPGVPLMYVRKSLQIQAARDAMQAQALESVENIAEEMTEQSMVTADTSSTIQIVTLN</sequence>
<feature type="region of interest" description="Disordered" evidence="8">
    <location>
        <begin position="211"/>
        <end position="248"/>
    </location>
</feature>
<comment type="subcellular location">
    <subcellularLocation>
        <location evidence="1">Nucleus</location>
    </subcellularLocation>
</comment>
<proteinExistence type="predicted"/>
<name>A0A9Q1CA20_HOLLE</name>
<keyword evidence="4 7" id="KW-0863">Zinc-finger</keyword>
<evidence type="ECO:0000256" key="1">
    <source>
        <dbReference type="ARBA" id="ARBA00004123"/>
    </source>
</evidence>
<dbReference type="PANTHER" id="PTHR24388">
    <property type="entry name" value="ZINC FINGER PROTEIN"/>
    <property type="match status" value="1"/>
</dbReference>
<keyword evidence="2" id="KW-0479">Metal-binding</keyword>
<organism evidence="10 11">
    <name type="scientific">Holothuria leucospilota</name>
    <name type="common">Black long sea cucumber</name>
    <name type="synonym">Mertensiothuria leucospilota</name>
    <dbReference type="NCBI Taxonomy" id="206669"/>
    <lineage>
        <taxon>Eukaryota</taxon>
        <taxon>Metazoa</taxon>
        <taxon>Echinodermata</taxon>
        <taxon>Eleutherozoa</taxon>
        <taxon>Echinozoa</taxon>
        <taxon>Holothuroidea</taxon>
        <taxon>Aspidochirotacea</taxon>
        <taxon>Aspidochirotida</taxon>
        <taxon>Holothuriidae</taxon>
        <taxon>Holothuria</taxon>
    </lineage>
</organism>
<evidence type="ECO:0000256" key="2">
    <source>
        <dbReference type="ARBA" id="ARBA00022723"/>
    </source>
</evidence>
<evidence type="ECO:0000256" key="8">
    <source>
        <dbReference type="SAM" id="MobiDB-lite"/>
    </source>
</evidence>
<feature type="compositionally biased region" description="Polar residues" evidence="8">
    <location>
        <begin position="215"/>
        <end position="235"/>
    </location>
</feature>
<dbReference type="PROSITE" id="PS00028">
    <property type="entry name" value="ZINC_FINGER_C2H2_1"/>
    <property type="match status" value="5"/>
</dbReference>
<dbReference type="GO" id="GO:0005634">
    <property type="term" value="C:nucleus"/>
    <property type="evidence" value="ECO:0007669"/>
    <property type="project" value="UniProtKB-SubCell"/>
</dbReference>
<keyword evidence="11" id="KW-1185">Reference proteome</keyword>
<evidence type="ECO:0000256" key="3">
    <source>
        <dbReference type="ARBA" id="ARBA00022737"/>
    </source>
</evidence>
<keyword evidence="3" id="KW-0677">Repeat</keyword>
<dbReference type="GO" id="GO:0000981">
    <property type="term" value="F:DNA-binding transcription factor activity, RNA polymerase II-specific"/>
    <property type="evidence" value="ECO:0007669"/>
    <property type="project" value="TreeGrafter"/>
</dbReference>
<protein>
    <submittedName>
        <fullName evidence="10">Zinc finger protein ZFP69B</fullName>
    </submittedName>
</protein>
<dbReference type="GO" id="GO:0000978">
    <property type="term" value="F:RNA polymerase II cis-regulatory region sequence-specific DNA binding"/>
    <property type="evidence" value="ECO:0007669"/>
    <property type="project" value="TreeGrafter"/>
</dbReference>
<feature type="domain" description="C2H2-type" evidence="9">
    <location>
        <begin position="679"/>
        <end position="706"/>
    </location>
</feature>
<evidence type="ECO:0000256" key="6">
    <source>
        <dbReference type="ARBA" id="ARBA00023242"/>
    </source>
</evidence>
<dbReference type="EMBL" id="JAIZAY010000006">
    <property type="protein sequence ID" value="KAJ8040836.1"/>
    <property type="molecule type" value="Genomic_DNA"/>
</dbReference>
<feature type="domain" description="C2H2-type" evidence="9">
    <location>
        <begin position="515"/>
        <end position="542"/>
    </location>
</feature>
<keyword evidence="6" id="KW-0539">Nucleus</keyword>
<dbReference type="InterPro" id="IPR036236">
    <property type="entry name" value="Znf_C2H2_sf"/>
</dbReference>
<accession>A0A9Q1CA20</accession>
<feature type="domain" description="C2H2-type" evidence="9">
    <location>
        <begin position="651"/>
        <end position="678"/>
    </location>
</feature>
<evidence type="ECO:0000256" key="5">
    <source>
        <dbReference type="ARBA" id="ARBA00022833"/>
    </source>
</evidence>
<dbReference type="GO" id="GO:0008270">
    <property type="term" value="F:zinc ion binding"/>
    <property type="evidence" value="ECO:0007669"/>
    <property type="project" value="UniProtKB-KW"/>
</dbReference>
<dbReference type="Proteomes" id="UP001152320">
    <property type="component" value="Chromosome 6"/>
</dbReference>
<dbReference type="InterPro" id="IPR050527">
    <property type="entry name" value="Snail/Krueppel_Znf"/>
</dbReference>
<dbReference type="FunFam" id="3.30.160.60:FF:000264">
    <property type="entry name" value="Zinc finger protein 236"/>
    <property type="match status" value="1"/>
</dbReference>
<feature type="region of interest" description="Disordered" evidence="8">
    <location>
        <begin position="120"/>
        <end position="198"/>
    </location>
</feature>
<dbReference type="InterPro" id="IPR013087">
    <property type="entry name" value="Znf_C2H2_type"/>
</dbReference>
<evidence type="ECO:0000256" key="7">
    <source>
        <dbReference type="PROSITE-ProRule" id="PRU00042"/>
    </source>
</evidence>
<evidence type="ECO:0000259" key="9">
    <source>
        <dbReference type="PROSITE" id="PS50157"/>
    </source>
</evidence>
<keyword evidence="5" id="KW-0862">Zinc</keyword>
<feature type="domain" description="C2H2-type" evidence="9">
    <location>
        <begin position="488"/>
        <end position="515"/>
    </location>
</feature>
<reference evidence="10" key="1">
    <citation type="submission" date="2021-10" db="EMBL/GenBank/DDBJ databases">
        <title>Tropical sea cucumber genome reveals ecological adaptation and Cuvierian tubules defense mechanism.</title>
        <authorList>
            <person name="Chen T."/>
        </authorList>
    </citation>
    <scope>NUCLEOTIDE SEQUENCE</scope>
    <source>
        <strain evidence="10">Nanhai2018</strain>
        <tissue evidence="10">Muscle</tissue>
    </source>
</reference>
<feature type="compositionally biased region" description="Acidic residues" evidence="8">
    <location>
        <begin position="162"/>
        <end position="183"/>
    </location>
</feature>
<dbReference type="AlphaFoldDB" id="A0A9Q1CA20"/>
<comment type="caution">
    <text evidence="10">The sequence shown here is derived from an EMBL/GenBank/DDBJ whole genome shotgun (WGS) entry which is preliminary data.</text>
</comment>
<dbReference type="Pfam" id="PF00096">
    <property type="entry name" value="zf-C2H2"/>
    <property type="match status" value="2"/>
</dbReference>
<dbReference type="SUPFAM" id="SSF57667">
    <property type="entry name" value="beta-beta-alpha zinc fingers"/>
    <property type="match status" value="3"/>
</dbReference>
<dbReference type="SMART" id="SM00355">
    <property type="entry name" value="ZnF_C2H2"/>
    <property type="match status" value="8"/>
</dbReference>
<gene>
    <name evidence="10" type="ORF">HOLleu_15250</name>
</gene>
<evidence type="ECO:0000313" key="11">
    <source>
        <dbReference type="Proteomes" id="UP001152320"/>
    </source>
</evidence>
<dbReference type="PROSITE" id="PS50157">
    <property type="entry name" value="ZINC_FINGER_C2H2_2"/>
    <property type="match status" value="5"/>
</dbReference>
<dbReference type="PANTHER" id="PTHR24388:SF104">
    <property type="entry name" value="AT-RICH BINDING PROTEIN-RELATED"/>
    <property type="match status" value="1"/>
</dbReference>
<feature type="domain" description="C2H2-type" evidence="9">
    <location>
        <begin position="623"/>
        <end position="650"/>
    </location>
</feature>
<dbReference type="OrthoDB" id="6077919at2759"/>
<evidence type="ECO:0000313" key="10">
    <source>
        <dbReference type="EMBL" id="KAJ8040836.1"/>
    </source>
</evidence>
<evidence type="ECO:0000256" key="4">
    <source>
        <dbReference type="ARBA" id="ARBA00022771"/>
    </source>
</evidence>
<dbReference type="FunFam" id="3.30.160.60:FF:000145">
    <property type="entry name" value="Zinc finger protein 574"/>
    <property type="match status" value="1"/>
</dbReference>
<dbReference type="Gene3D" id="3.30.160.60">
    <property type="entry name" value="Classic Zinc Finger"/>
    <property type="match status" value="5"/>
</dbReference>